<accession>A0A2T6ACX7</accession>
<protein>
    <submittedName>
        <fullName evidence="2">Uncharacterized protein</fullName>
    </submittedName>
</protein>
<organism evidence="2 3">
    <name type="scientific">Christiangramia gaetbulicola</name>
    <dbReference type="NCBI Taxonomy" id="703340"/>
    <lineage>
        <taxon>Bacteria</taxon>
        <taxon>Pseudomonadati</taxon>
        <taxon>Bacteroidota</taxon>
        <taxon>Flavobacteriia</taxon>
        <taxon>Flavobacteriales</taxon>
        <taxon>Flavobacteriaceae</taxon>
        <taxon>Christiangramia</taxon>
    </lineage>
</organism>
<feature type="transmembrane region" description="Helical" evidence="1">
    <location>
        <begin position="114"/>
        <end position="134"/>
    </location>
</feature>
<keyword evidence="1" id="KW-0812">Transmembrane</keyword>
<gene>
    <name evidence="2" type="ORF">C8P64_3131</name>
</gene>
<evidence type="ECO:0000313" key="3">
    <source>
        <dbReference type="Proteomes" id="UP000244174"/>
    </source>
</evidence>
<evidence type="ECO:0000313" key="2">
    <source>
        <dbReference type="EMBL" id="PTX41632.1"/>
    </source>
</evidence>
<dbReference type="RefSeq" id="WP_108173007.1">
    <property type="nucleotide sequence ID" value="NZ_QBKQ01000004.1"/>
</dbReference>
<dbReference type="Proteomes" id="UP000244174">
    <property type="component" value="Unassembled WGS sequence"/>
</dbReference>
<keyword evidence="3" id="KW-1185">Reference proteome</keyword>
<proteinExistence type="predicted"/>
<keyword evidence="1" id="KW-1133">Transmembrane helix</keyword>
<name>A0A2T6ACX7_9FLAO</name>
<reference evidence="2 3" key="1">
    <citation type="submission" date="2018-04" db="EMBL/GenBank/DDBJ databases">
        <title>Genomic Encyclopedia of Archaeal and Bacterial Type Strains, Phase II (KMG-II): from individual species to whole genera.</title>
        <authorList>
            <person name="Goeker M."/>
        </authorList>
    </citation>
    <scope>NUCLEOTIDE SEQUENCE [LARGE SCALE GENOMIC DNA]</scope>
    <source>
        <strain evidence="2 3">DSM 23082</strain>
    </source>
</reference>
<comment type="caution">
    <text evidence="2">The sequence shown here is derived from an EMBL/GenBank/DDBJ whole genome shotgun (WGS) entry which is preliminary data.</text>
</comment>
<feature type="transmembrane region" description="Helical" evidence="1">
    <location>
        <begin position="20"/>
        <end position="40"/>
    </location>
</feature>
<keyword evidence="1" id="KW-0472">Membrane</keyword>
<dbReference type="OrthoDB" id="1551090at2"/>
<dbReference type="AlphaFoldDB" id="A0A2T6ACX7"/>
<sequence>MKTQEENWERNCQKNTMKLALWTGAWVVTMAIASFGPKFIWQENSTITLIGILINLAFGIGVILANKRHLNTLDELQRKIHLEAMSLILGVAVIFGLSYSLLDTTNLITYDAEISHLVILIGLTYLAGTIIGNLRYR</sequence>
<feature type="transmembrane region" description="Helical" evidence="1">
    <location>
        <begin position="46"/>
        <end position="64"/>
    </location>
</feature>
<dbReference type="EMBL" id="QBKQ01000004">
    <property type="protein sequence ID" value="PTX41632.1"/>
    <property type="molecule type" value="Genomic_DNA"/>
</dbReference>
<evidence type="ECO:0000256" key="1">
    <source>
        <dbReference type="SAM" id="Phobius"/>
    </source>
</evidence>
<feature type="transmembrane region" description="Helical" evidence="1">
    <location>
        <begin position="84"/>
        <end position="102"/>
    </location>
</feature>